<dbReference type="EMBL" id="JXTB01000381">
    <property type="protein sequence ID" value="PON42864.1"/>
    <property type="molecule type" value="Genomic_DNA"/>
</dbReference>
<evidence type="ECO:0000256" key="1">
    <source>
        <dbReference type="SAM" id="Coils"/>
    </source>
</evidence>
<sequence length="153" mass="17899">MTCQLDFSNKQPASSSFEAPNIVDKDQELLPLLCQLPEKAALSMAFIDRFTFVEGYEKMKKGPPKITFHAVIRMLAYTTAAVIFTYDPIIECMKKEEKFEKMTKSCEDLKRTYKQEKNDFETERKQLQEDLAKEQREKVKLKKKIKELEDTIS</sequence>
<proteinExistence type="predicted"/>
<gene>
    <name evidence="2" type="ORF">PanWU01x14_278420</name>
</gene>
<comment type="caution">
    <text evidence="2">The sequence shown here is derived from an EMBL/GenBank/DDBJ whole genome shotgun (WGS) entry which is preliminary data.</text>
</comment>
<name>A0A2P5B243_PARAD</name>
<organism evidence="2 3">
    <name type="scientific">Parasponia andersonii</name>
    <name type="common">Sponia andersonii</name>
    <dbReference type="NCBI Taxonomy" id="3476"/>
    <lineage>
        <taxon>Eukaryota</taxon>
        <taxon>Viridiplantae</taxon>
        <taxon>Streptophyta</taxon>
        <taxon>Embryophyta</taxon>
        <taxon>Tracheophyta</taxon>
        <taxon>Spermatophyta</taxon>
        <taxon>Magnoliopsida</taxon>
        <taxon>eudicotyledons</taxon>
        <taxon>Gunneridae</taxon>
        <taxon>Pentapetalae</taxon>
        <taxon>rosids</taxon>
        <taxon>fabids</taxon>
        <taxon>Rosales</taxon>
        <taxon>Cannabaceae</taxon>
        <taxon>Parasponia</taxon>
    </lineage>
</organism>
<keyword evidence="1" id="KW-0175">Coiled coil</keyword>
<evidence type="ECO:0000313" key="3">
    <source>
        <dbReference type="Proteomes" id="UP000237105"/>
    </source>
</evidence>
<keyword evidence="3" id="KW-1185">Reference proteome</keyword>
<feature type="coiled-coil region" evidence="1">
    <location>
        <begin position="92"/>
        <end position="151"/>
    </location>
</feature>
<evidence type="ECO:0000313" key="2">
    <source>
        <dbReference type="EMBL" id="PON42864.1"/>
    </source>
</evidence>
<accession>A0A2P5B243</accession>
<protein>
    <submittedName>
        <fullName evidence="2">Uncharacterized protein</fullName>
    </submittedName>
</protein>
<dbReference type="AlphaFoldDB" id="A0A2P5B243"/>
<reference evidence="3" key="1">
    <citation type="submission" date="2016-06" db="EMBL/GenBank/DDBJ databases">
        <title>Parallel loss of symbiosis genes in relatives of nitrogen-fixing non-legume Parasponia.</title>
        <authorList>
            <person name="Van Velzen R."/>
            <person name="Holmer R."/>
            <person name="Bu F."/>
            <person name="Rutten L."/>
            <person name="Van Zeijl A."/>
            <person name="Liu W."/>
            <person name="Santuari L."/>
            <person name="Cao Q."/>
            <person name="Sharma T."/>
            <person name="Shen D."/>
            <person name="Roswanjaya Y."/>
            <person name="Wardhani T."/>
            <person name="Kalhor M.S."/>
            <person name="Jansen J."/>
            <person name="Van den Hoogen J."/>
            <person name="Gungor B."/>
            <person name="Hartog M."/>
            <person name="Hontelez J."/>
            <person name="Verver J."/>
            <person name="Yang W.-C."/>
            <person name="Schijlen E."/>
            <person name="Repin R."/>
            <person name="Schilthuizen M."/>
            <person name="Schranz E."/>
            <person name="Heidstra R."/>
            <person name="Miyata K."/>
            <person name="Fedorova E."/>
            <person name="Kohlen W."/>
            <person name="Bisseling T."/>
            <person name="Smit S."/>
            <person name="Geurts R."/>
        </authorList>
    </citation>
    <scope>NUCLEOTIDE SEQUENCE [LARGE SCALE GENOMIC DNA]</scope>
    <source>
        <strain evidence="3">cv. WU1-14</strain>
    </source>
</reference>
<dbReference type="Proteomes" id="UP000237105">
    <property type="component" value="Unassembled WGS sequence"/>
</dbReference>